<evidence type="ECO:0000256" key="3">
    <source>
        <dbReference type="ARBA" id="ARBA00022448"/>
    </source>
</evidence>
<feature type="transmembrane region" description="Helical" evidence="8">
    <location>
        <begin position="168"/>
        <end position="189"/>
    </location>
</feature>
<feature type="transmembrane region" description="Helical" evidence="8">
    <location>
        <begin position="376"/>
        <end position="395"/>
    </location>
</feature>
<feature type="transmembrane region" description="Helical" evidence="8">
    <location>
        <begin position="201"/>
        <end position="221"/>
    </location>
</feature>
<sequence>MDANEEIRGNALENETQQGQSRQNESSIQQDSNDGNENQISTETLNEESKDEQNSDENSNKKLQDQTNLLPVKQLLIVFTGLSCALFCSLLDQTIVSTALPTLGRVFHSASIESWVGTAYLLTSTSCQPLYGRLSDIFGRKMVLLGSMAFFLLGSILCAVSQSMIMLIIFRAVSGIGGGGIMTSVMIVTSDVVSLKRRGTYQGIIGMVVAASNSVGPLLGGVFTESVSWRWCFYINIPLTSMAILIVALVLPLKRVKGEVKQKLMQIDYLGSLLMISSSVLILLPLSWGGTEYPWASAGVIVPLVLGTILAGLFIYVEHKVDLPLIPMHIFKNSTVASALAGAFFTGFMFYCNLYYLPQFYQVVRSASPIRSGVMLLPLVVTQCVVSFTAGFLVSKTGNYQVNIWAGFAIWAIACGLLSTISPTIPDANLIGYQILSGIGSGQTFQTSLVAIQASVKRSEMAVATGTRNFLRLLGGTIALAVCAAILNNTVRTSLGMLSAEQISEIIADPTQITSMDLTAEERSAAILAYTHGIRNIYYFMIPLCCISFFLTLFFVKGTSLRREDDARLQEEGKQWAARHRGLHVLKK</sequence>
<dbReference type="CDD" id="cd17502">
    <property type="entry name" value="MFS_Azr1_MDR_like"/>
    <property type="match status" value="1"/>
</dbReference>
<evidence type="ECO:0000256" key="4">
    <source>
        <dbReference type="ARBA" id="ARBA00022692"/>
    </source>
</evidence>
<evidence type="ECO:0000256" key="5">
    <source>
        <dbReference type="ARBA" id="ARBA00022989"/>
    </source>
</evidence>
<keyword evidence="3" id="KW-0813">Transport</keyword>
<feature type="region of interest" description="Disordered" evidence="7">
    <location>
        <begin position="1"/>
        <end position="62"/>
    </location>
</feature>
<dbReference type="OrthoDB" id="6770063at2759"/>
<feature type="transmembrane region" description="Helical" evidence="8">
    <location>
        <begin position="431"/>
        <end position="452"/>
    </location>
</feature>
<comment type="similarity">
    <text evidence="2">Belongs to the major facilitator superfamily.</text>
</comment>
<dbReference type="InterPro" id="IPR036259">
    <property type="entry name" value="MFS_trans_sf"/>
</dbReference>
<reference evidence="11" key="1">
    <citation type="journal article" date="2017" name="Genome Biol.">
        <title>Comparative genomics reveals high biological diversity and specific adaptations in the industrially and medically important fungal genus Aspergillus.</title>
        <authorList>
            <person name="de Vries R.P."/>
            <person name="Riley R."/>
            <person name="Wiebenga A."/>
            <person name="Aguilar-Osorio G."/>
            <person name="Amillis S."/>
            <person name="Uchima C.A."/>
            <person name="Anderluh G."/>
            <person name="Asadollahi M."/>
            <person name="Askin M."/>
            <person name="Barry K."/>
            <person name="Battaglia E."/>
            <person name="Bayram O."/>
            <person name="Benocci T."/>
            <person name="Braus-Stromeyer S.A."/>
            <person name="Caldana C."/>
            <person name="Canovas D."/>
            <person name="Cerqueira G.C."/>
            <person name="Chen F."/>
            <person name="Chen W."/>
            <person name="Choi C."/>
            <person name="Clum A."/>
            <person name="Dos Santos R.A."/>
            <person name="Damasio A.R."/>
            <person name="Diallinas G."/>
            <person name="Emri T."/>
            <person name="Fekete E."/>
            <person name="Flipphi M."/>
            <person name="Freyberg S."/>
            <person name="Gallo A."/>
            <person name="Gournas C."/>
            <person name="Habgood R."/>
            <person name="Hainaut M."/>
            <person name="Harispe M.L."/>
            <person name="Henrissat B."/>
            <person name="Hilden K.S."/>
            <person name="Hope R."/>
            <person name="Hossain A."/>
            <person name="Karabika E."/>
            <person name="Karaffa L."/>
            <person name="Karanyi Z."/>
            <person name="Krasevec N."/>
            <person name="Kuo A."/>
            <person name="Kusch H."/>
            <person name="LaButti K."/>
            <person name="Lagendijk E.L."/>
            <person name="Lapidus A."/>
            <person name="Levasseur A."/>
            <person name="Lindquist E."/>
            <person name="Lipzen A."/>
            <person name="Logrieco A.F."/>
            <person name="MacCabe A."/>
            <person name="Maekelae M.R."/>
            <person name="Malavazi I."/>
            <person name="Melin P."/>
            <person name="Meyer V."/>
            <person name="Mielnichuk N."/>
            <person name="Miskei M."/>
            <person name="Molnar A.P."/>
            <person name="Mule G."/>
            <person name="Ngan C.Y."/>
            <person name="Orejas M."/>
            <person name="Orosz E."/>
            <person name="Ouedraogo J.P."/>
            <person name="Overkamp K.M."/>
            <person name="Park H.-S."/>
            <person name="Perrone G."/>
            <person name="Piumi F."/>
            <person name="Punt P.J."/>
            <person name="Ram A.F."/>
            <person name="Ramon A."/>
            <person name="Rauscher S."/>
            <person name="Record E."/>
            <person name="Riano-Pachon D.M."/>
            <person name="Robert V."/>
            <person name="Roehrig J."/>
            <person name="Ruller R."/>
            <person name="Salamov A."/>
            <person name="Salih N.S."/>
            <person name="Samson R.A."/>
            <person name="Sandor E."/>
            <person name="Sanguinetti M."/>
            <person name="Schuetze T."/>
            <person name="Sepcic K."/>
            <person name="Shelest E."/>
            <person name="Sherlock G."/>
            <person name="Sophianopoulou V."/>
            <person name="Squina F.M."/>
            <person name="Sun H."/>
            <person name="Susca A."/>
            <person name="Todd R.B."/>
            <person name="Tsang A."/>
            <person name="Unkles S.E."/>
            <person name="van de Wiele N."/>
            <person name="van Rossen-Uffink D."/>
            <person name="Oliveira J.V."/>
            <person name="Vesth T.C."/>
            <person name="Visser J."/>
            <person name="Yu J.-H."/>
            <person name="Zhou M."/>
            <person name="Andersen M.R."/>
            <person name="Archer D.B."/>
            <person name="Baker S.E."/>
            <person name="Benoit I."/>
            <person name="Brakhage A.A."/>
            <person name="Braus G.H."/>
            <person name="Fischer R."/>
            <person name="Frisvad J.C."/>
            <person name="Goldman G.H."/>
            <person name="Houbraken J."/>
            <person name="Oakley B."/>
            <person name="Pocsi I."/>
            <person name="Scazzocchio C."/>
            <person name="Seiboth B."/>
            <person name="vanKuyk P.A."/>
            <person name="Wortman J."/>
            <person name="Dyer P.S."/>
            <person name="Grigoriev I.V."/>
        </authorList>
    </citation>
    <scope>NUCLEOTIDE SEQUENCE [LARGE SCALE GENOMIC DNA]</scope>
    <source>
        <strain evidence="11">CBS 506.65</strain>
    </source>
</reference>
<evidence type="ECO:0000313" key="11">
    <source>
        <dbReference type="Proteomes" id="UP000184188"/>
    </source>
</evidence>
<dbReference type="GO" id="GO:0005886">
    <property type="term" value="C:plasma membrane"/>
    <property type="evidence" value="ECO:0007669"/>
    <property type="project" value="TreeGrafter"/>
</dbReference>
<evidence type="ECO:0000256" key="7">
    <source>
        <dbReference type="SAM" id="MobiDB-lite"/>
    </source>
</evidence>
<feature type="compositionally biased region" description="Basic and acidic residues" evidence="7">
    <location>
        <begin position="47"/>
        <end position="62"/>
    </location>
</feature>
<keyword evidence="4 8" id="KW-0812">Transmembrane</keyword>
<gene>
    <name evidence="10" type="ORF">ASPZODRAFT_18031</name>
</gene>
<dbReference type="Proteomes" id="UP000184188">
    <property type="component" value="Unassembled WGS sequence"/>
</dbReference>
<feature type="transmembrane region" description="Helical" evidence="8">
    <location>
        <begin position="537"/>
        <end position="556"/>
    </location>
</feature>
<feature type="transmembrane region" description="Helical" evidence="8">
    <location>
        <begin position="473"/>
        <end position="491"/>
    </location>
</feature>
<feature type="transmembrane region" description="Helical" evidence="8">
    <location>
        <begin position="233"/>
        <end position="253"/>
    </location>
</feature>
<dbReference type="Gene3D" id="1.20.1250.20">
    <property type="entry name" value="MFS general substrate transporter like domains"/>
    <property type="match status" value="1"/>
</dbReference>
<dbReference type="SUPFAM" id="SSF103473">
    <property type="entry name" value="MFS general substrate transporter"/>
    <property type="match status" value="1"/>
</dbReference>
<dbReference type="PANTHER" id="PTHR23501:SF189">
    <property type="entry name" value="DRUG TRANSPORTER, PUTATIVE (AFU_ORTHOLOGUE AFUA_4G03920)-RELATED"/>
    <property type="match status" value="1"/>
</dbReference>
<evidence type="ECO:0000256" key="1">
    <source>
        <dbReference type="ARBA" id="ARBA00004127"/>
    </source>
</evidence>
<comment type="subcellular location">
    <subcellularLocation>
        <location evidence="1">Endomembrane system</location>
        <topology evidence="1">Multi-pass membrane protein</topology>
    </subcellularLocation>
</comment>
<dbReference type="PRINTS" id="PR01036">
    <property type="entry name" value="TCRTETB"/>
</dbReference>
<keyword evidence="5 8" id="KW-1133">Transmembrane helix</keyword>
<dbReference type="GO" id="GO:0046943">
    <property type="term" value="F:carboxylic acid transmembrane transporter activity"/>
    <property type="evidence" value="ECO:0007669"/>
    <property type="project" value="UniProtKB-ARBA"/>
</dbReference>
<evidence type="ECO:0000313" key="10">
    <source>
        <dbReference type="EMBL" id="OJJ45121.1"/>
    </source>
</evidence>
<dbReference type="Pfam" id="PF07690">
    <property type="entry name" value="MFS_1"/>
    <property type="match status" value="1"/>
</dbReference>
<dbReference type="PROSITE" id="PS50850">
    <property type="entry name" value="MFS"/>
    <property type="match status" value="1"/>
</dbReference>
<dbReference type="EMBL" id="KV878346">
    <property type="protein sequence ID" value="OJJ45121.1"/>
    <property type="molecule type" value="Genomic_DNA"/>
</dbReference>
<protein>
    <recommendedName>
        <fullName evidence="9">Major facilitator superfamily (MFS) profile domain-containing protein</fullName>
    </recommendedName>
</protein>
<keyword evidence="6 8" id="KW-0472">Membrane</keyword>
<organism evidence="10 11">
    <name type="scientific">Penicilliopsis zonata CBS 506.65</name>
    <dbReference type="NCBI Taxonomy" id="1073090"/>
    <lineage>
        <taxon>Eukaryota</taxon>
        <taxon>Fungi</taxon>
        <taxon>Dikarya</taxon>
        <taxon>Ascomycota</taxon>
        <taxon>Pezizomycotina</taxon>
        <taxon>Eurotiomycetes</taxon>
        <taxon>Eurotiomycetidae</taxon>
        <taxon>Eurotiales</taxon>
        <taxon>Aspergillaceae</taxon>
        <taxon>Penicilliopsis</taxon>
    </lineage>
</organism>
<accession>A0A1L9SD66</accession>
<dbReference type="Gene3D" id="1.20.1720.10">
    <property type="entry name" value="Multidrug resistance protein D"/>
    <property type="match status" value="1"/>
</dbReference>
<dbReference type="InterPro" id="IPR020846">
    <property type="entry name" value="MFS_dom"/>
</dbReference>
<dbReference type="GeneID" id="34613599"/>
<dbReference type="RefSeq" id="XP_022579631.1">
    <property type="nucleotide sequence ID" value="XM_022727135.1"/>
</dbReference>
<dbReference type="GO" id="GO:0012505">
    <property type="term" value="C:endomembrane system"/>
    <property type="evidence" value="ECO:0007669"/>
    <property type="project" value="UniProtKB-SubCell"/>
</dbReference>
<feature type="transmembrane region" description="Helical" evidence="8">
    <location>
        <begin position="336"/>
        <end position="356"/>
    </location>
</feature>
<feature type="domain" description="Major facilitator superfamily (MFS) profile" evidence="9">
    <location>
        <begin position="78"/>
        <end position="560"/>
    </location>
</feature>
<dbReference type="VEuPathDB" id="FungiDB:ASPZODRAFT_18031"/>
<dbReference type="AlphaFoldDB" id="A0A1L9SD66"/>
<proteinExistence type="inferred from homology"/>
<feature type="transmembrane region" description="Helical" evidence="8">
    <location>
        <begin position="269"/>
        <end position="289"/>
    </location>
</feature>
<evidence type="ECO:0000259" key="9">
    <source>
        <dbReference type="PROSITE" id="PS50850"/>
    </source>
</evidence>
<evidence type="ECO:0000256" key="6">
    <source>
        <dbReference type="ARBA" id="ARBA00023136"/>
    </source>
</evidence>
<feature type="compositionally biased region" description="Polar residues" evidence="7">
    <location>
        <begin position="13"/>
        <end position="44"/>
    </location>
</feature>
<dbReference type="PANTHER" id="PTHR23501">
    <property type="entry name" value="MAJOR FACILITATOR SUPERFAMILY"/>
    <property type="match status" value="1"/>
</dbReference>
<feature type="transmembrane region" description="Helical" evidence="8">
    <location>
        <begin position="142"/>
        <end position="162"/>
    </location>
</feature>
<keyword evidence="11" id="KW-1185">Reference proteome</keyword>
<dbReference type="FunFam" id="1.20.1720.10:FF:000013">
    <property type="entry name" value="Related to multidrug resistance proteins"/>
    <property type="match status" value="1"/>
</dbReference>
<feature type="transmembrane region" description="Helical" evidence="8">
    <location>
        <begin position="295"/>
        <end position="316"/>
    </location>
</feature>
<feature type="transmembrane region" description="Helical" evidence="8">
    <location>
        <begin position="402"/>
        <end position="425"/>
    </location>
</feature>
<evidence type="ECO:0000256" key="8">
    <source>
        <dbReference type="SAM" id="Phobius"/>
    </source>
</evidence>
<name>A0A1L9SD66_9EURO</name>
<dbReference type="InterPro" id="IPR011701">
    <property type="entry name" value="MFS"/>
</dbReference>
<evidence type="ECO:0000256" key="2">
    <source>
        <dbReference type="ARBA" id="ARBA00008335"/>
    </source>
</evidence>